<dbReference type="STRING" id="765440.A0A0C3G4R9"/>
<dbReference type="EMBL" id="KN832984">
    <property type="protein sequence ID" value="KIM85601.1"/>
    <property type="molecule type" value="Genomic_DNA"/>
</dbReference>
<protein>
    <submittedName>
        <fullName evidence="1">Uncharacterized protein</fullName>
    </submittedName>
</protein>
<name>A0A0C3G4R9_PILCF</name>
<dbReference type="PANTHER" id="PTHR31252">
    <property type="entry name" value="DUF4419 DOMAIN-CONTAINING PROTEIN"/>
    <property type="match status" value="1"/>
</dbReference>
<organism evidence="1 2">
    <name type="scientific">Piloderma croceum (strain F 1598)</name>
    <dbReference type="NCBI Taxonomy" id="765440"/>
    <lineage>
        <taxon>Eukaryota</taxon>
        <taxon>Fungi</taxon>
        <taxon>Dikarya</taxon>
        <taxon>Basidiomycota</taxon>
        <taxon>Agaricomycotina</taxon>
        <taxon>Agaricomycetes</taxon>
        <taxon>Agaricomycetidae</taxon>
        <taxon>Atheliales</taxon>
        <taxon>Atheliaceae</taxon>
        <taxon>Piloderma</taxon>
    </lineage>
</organism>
<dbReference type="PANTHER" id="PTHR31252:SF11">
    <property type="entry name" value="DUF4419 DOMAIN-CONTAINING PROTEIN"/>
    <property type="match status" value="1"/>
</dbReference>
<dbReference type="HOGENOM" id="CLU_037155_3_0_1"/>
<evidence type="ECO:0000313" key="2">
    <source>
        <dbReference type="Proteomes" id="UP000054166"/>
    </source>
</evidence>
<dbReference type="Pfam" id="PF14388">
    <property type="entry name" value="DUF4419"/>
    <property type="match status" value="1"/>
</dbReference>
<dbReference type="AlphaFoldDB" id="A0A0C3G4R9"/>
<gene>
    <name evidence="1" type="ORF">PILCRDRAFT_96257</name>
</gene>
<accession>A0A0C3G4R9</accession>
<dbReference type="InterPro" id="IPR025533">
    <property type="entry name" value="DUF4419"/>
</dbReference>
<proteinExistence type="predicted"/>
<sequence>MYLFTSPLHVFATCPVFTACRTSALHNITQRLHMQATRILQGACRDQFNKCSEIFQSSLCQPSEDNQDIIIPHRNGFVDTVVRSYCEHRALAIRPDDVWVAIVTQFNFFFVSHEDKKNLKIFALGSRYTVDFGSMTRQMTKLVDENIVDPTLRDWILPDFSTTTITDSTLSAIITMATTKEYFKYSFVLCCGIPRVTLEGSRNLKGYGDETTAWHHLLVPVVSRFVRAFDDPNSKENLGFWQRVAHYESGGSGPGWISGWINTFCAFDEKGQWKGYQLTRCALFEPVPPPIDSFSSRYDENGDQIQPEHYLTLDGIVYHRTTSDVPCGFAEVDMGKRDTAKPVIAWWIFAKKDESSSSEDGGILL</sequence>
<reference evidence="1 2" key="1">
    <citation type="submission" date="2014-04" db="EMBL/GenBank/DDBJ databases">
        <authorList>
            <consortium name="DOE Joint Genome Institute"/>
            <person name="Kuo A."/>
            <person name="Tarkka M."/>
            <person name="Buscot F."/>
            <person name="Kohler A."/>
            <person name="Nagy L.G."/>
            <person name="Floudas D."/>
            <person name="Copeland A."/>
            <person name="Barry K.W."/>
            <person name="Cichocki N."/>
            <person name="Veneault-Fourrey C."/>
            <person name="LaButti K."/>
            <person name="Lindquist E.A."/>
            <person name="Lipzen A."/>
            <person name="Lundell T."/>
            <person name="Morin E."/>
            <person name="Murat C."/>
            <person name="Sun H."/>
            <person name="Tunlid A."/>
            <person name="Henrissat B."/>
            <person name="Grigoriev I.V."/>
            <person name="Hibbett D.S."/>
            <person name="Martin F."/>
            <person name="Nordberg H.P."/>
            <person name="Cantor M.N."/>
            <person name="Hua S.X."/>
        </authorList>
    </citation>
    <scope>NUCLEOTIDE SEQUENCE [LARGE SCALE GENOMIC DNA]</scope>
    <source>
        <strain evidence="1 2">F 1598</strain>
    </source>
</reference>
<dbReference type="Proteomes" id="UP000054166">
    <property type="component" value="Unassembled WGS sequence"/>
</dbReference>
<reference evidence="2" key="2">
    <citation type="submission" date="2015-01" db="EMBL/GenBank/DDBJ databases">
        <title>Evolutionary Origins and Diversification of the Mycorrhizal Mutualists.</title>
        <authorList>
            <consortium name="DOE Joint Genome Institute"/>
            <consortium name="Mycorrhizal Genomics Consortium"/>
            <person name="Kohler A."/>
            <person name="Kuo A."/>
            <person name="Nagy L.G."/>
            <person name="Floudas D."/>
            <person name="Copeland A."/>
            <person name="Barry K.W."/>
            <person name="Cichocki N."/>
            <person name="Veneault-Fourrey C."/>
            <person name="LaButti K."/>
            <person name="Lindquist E.A."/>
            <person name="Lipzen A."/>
            <person name="Lundell T."/>
            <person name="Morin E."/>
            <person name="Murat C."/>
            <person name="Riley R."/>
            <person name="Ohm R."/>
            <person name="Sun H."/>
            <person name="Tunlid A."/>
            <person name="Henrissat B."/>
            <person name="Grigoriev I.V."/>
            <person name="Hibbett D.S."/>
            <person name="Martin F."/>
        </authorList>
    </citation>
    <scope>NUCLEOTIDE SEQUENCE [LARGE SCALE GENOMIC DNA]</scope>
    <source>
        <strain evidence="2">F 1598</strain>
    </source>
</reference>
<keyword evidence="2" id="KW-1185">Reference proteome</keyword>
<dbReference type="InParanoid" id="A0A0C3G4R9"/>
<evidence type="ECO:0000313" key="1">
    <source>
        <dbReference type="EMBL" id="KIM85601.1"/>
    </source>
</evidence>
<dbReference type="OrthoDB" id="9978173at2759"/>